<dbReference type="PANTHER" id="PTHR43283">
    <property type="entry name" value="BETA-LACTAMASE-RELATED"/>
    <property type="match status" value="1"/>
</dbReference>
<feature type="domain" description="Beta-lactamase-related" evidence="1">
    <location>
        <begin position="20"/>
        <end position="271"/>
    </location>
</feature>
<dbReference type="SUPFAM" id="SSF56601">
    <property type="entry name" value="beta-lactamase/transpeptidase-like"/>
    <property type="match status" value="1"/>
</dbReference>
<protein>
    <submittedName>
        <fullName evidence="2">Serine hydrolase domain-containing protein</fullName>
        <ecNumber evidence="2">3.-.-.-</ecNumber>
    </submittedName>
</protein>
<dbReference type="RefSeq" id="WP_223104436.1">
    <property type="nucleotide sequence ID" value="NZ_CP061913.1"/>
</dbReference>
<dbReference type="PANTHER" id="PTHR43283:SF7">
    <property type="entry name" value="BETA-LACTAMASE-RELATED DOMAIN-CONTAINING PROTEIN"/>
    <property type="match status" value="1"/>
</dbReference>
<evidence type="ECO:0000313" key="2">
    <source>
        <dbReference type="EMBL" id="MFB9444703.1"/>
    </source>
</evidence>
<name>A0ABV5M797_9ACTN</name>
<dbReference type="EMBL" id="JBHMCA010000027">
    <property type="protein sequence ID" value="MFB9444703.1"/>
    <property type="molecule type" value="Genomic_DNA"/>
</dbReference>
<dbReference type="InterPro" id="IPR012338">
    <property type="entry name" value="Beta-lactam/transpept-like"/>
</dbReference>
<dbReference type="Pfam" id="PF00144">
    <property type="entry name" value="Beta-lactamase"/>
    <property type="match status" value="1"/>
</dbReference>
<dbReference type="InterPro" id="IPR050789">
    <property type="entry name" value="Diverse_Enzym_Activities"/>
</dbReference>
<evidence type="ECO:0000259" key="1">
    <source>
        <dbReference type="Pfam" id="PF00144"/>
    </source>
</evidence>
<proteinExistence type="predicted"/>
<accession>A0ABV5M797</accession>
<keyword evidence="2" id="KW-0378">Hydrolase</keyword>
<comment type="caution">
    <text evidence="2">The sequence shown here is derived from an EMBL/GenBank/DDBJ whole genome shotgun (WGS) entry which is preliminary data.</text>
</comment>
<gene>
    <name evidence="2" type="ORF">ACFFTR_16630</name>
</gene>
<dbReference type="GO" id="GO:0016787">
    <property type="term" value="F:hydrolase activity"/>
    <property type="evidence" value="ECO:0007669"/>
    <property type="project" value="UniProtKB-KW"/>
</dbReference>
<dbReference type="InterPro" id="IPR001466">
    <property type="entry name" value="Beta-lactam-related"/>
</dbReference>
<organism evidence="2 3">
    <name type="scientific">Dactylosporangium vinaceum</name>
    <dbReference type="NCBI Taxonomy" id="53362"/>
    <lineage>
        <taxon>Bacteria</taxon>
        <taxon>Bacillati</taxon>
        <taxon>Actinomycetota</taxon>
        <taxon>Actinomycetes</taxon>
        <taxon>Micromonosporales</taxon>
        <taxon>Micromonosporaceae</taxon>
        <taxon>Dactylosporangium</taxon>
    </lineage>
</organism>
<sequence length="430" mass="47722">MSVGSFIDAVQEQVDALHSLVFRKHGEVVAEAAWHPYELDQPHRLFSLSKSFTSTAAGFAIAEGLLDLDDPVAKHCDGRGDPRLLIRHLLTMTTGHVEDPTNLATAKTDWLDAFLAVPIEREPGTYFLYNTAATYAVGAIVQRLTGQRLTDYLRPRLLDPIGIGPIEWERCPLGRDVAGWGMSATVRDIAKFGQVYLRDPDGILPPGWAHEATRKQVDNHNDDRPEVIDWQQGYGFQFWRCRHGAFRGDGAFGQFCVVLPEQDAVLAMTAGTNDMQTVLNLVWEHLLDDLEPATVPPLALRTVPGAPSTVEARFEVAQPRRLNPHDWRPSHEQVPTIRALTFTPGRIVIEDATGTHDHPYAHDTWVRNGRTAATGAWSGTDFTLKVAYVDGPFIRTYRGRINGDELVLNPSDNVSFGPTTYPPVTATRAH</sequence>
<dbReference type="Proteomes" id="UP001589608">
    <property type="component" value="Unassembled WGS sequence"/>
</dbReference>
<dbReference type="EC" id="3.-.-.-" evidence="2"/>
<reference evidence="2 3" key="1">
    <citation type="submission" date="2024-09" db="EMBL/GenBank/DDBJ databases">
        <authorList>
            <person name="Sun Q."/>
            <person name="Mori K."/>
        </authorList>
    </citation>
    <scope>NUCLEOTIDE SEQUENCE [LARGE SCALE GENOMIC DNA]</scope>
    <source>
        <strain evidence="2 3">JCM 3307</strain>
    </source>
</reference>
<dbReference type="Gene3D" id="3.40.710.10">
    <property type="entry name" value="DD-peptidase/beta-lactamase superfamily"/>
    <property type="match status" value="1"/>
</dbReference>
<evidence type="ECO:0000313" key="3">
    <source>
        <dbReference type="Proteomes" id="UP001589608"/>
    </source>
</evidence>
<keyword evidence="3" id="KW-1185">Reference proteome</keyword>